<reference evidence="2" key="1">
    <citation type="submission" date="2023-06" db="EMBL/GenBank/DDBJ databases">
        <title>Reference genome for the Northern bat (Eptesicus nilssonii), a most northern bat species.</title>
        <authorList>
            <person name="Laine V.N."/>
            <person name="Pulliainen A.T."/>
            <person name="Lilley T.M."/>
        </authorList>
    </citation>
    <scope>NUCLEOTIDE SEQUENCE</scope>
    <source>
        <strain evidence="2">BLF_Eptnil</strain>
        <tissue evidence="2">Kidney</tissue>
    </source>
</reference>
<feature type="region of interest" description="Disordered" evidence="1">
    <location>
        <begin position="342"/>
        <end position="365"/>
    </location>
</feature>
<feature type="compositionally biased region" description="Polar residues" evidence="1">
    <location>
        <begin position="275"/>
        <end position="292"/>
    </location>
</feature>
<name>A0AA40IAM2_CNENI</name>
<feature type="compositionally biased region" description="Polar residues" evidence="1">
    <location>
        <begin position="342"/>
        <end position="357"/>
    </location>
</feature>
<sequence>MDTFRSMHSDDGFGMLCSALCSTTAWSVFRSLYYYRCQRVHAFYARLERLGHRADVAVADGRQQELGYFQGIEPGKSSLSPPGGIMLFKTRPGILESWVKHQAGGRRGFENGITMRQDSINGLMRDHTIQVHDYVKEENLYTGRVLPLKRALALSVQGFYLKEVICGETAHCSQALETRQGTEDCQLRSGLRRDKRPDRESNSNLLVHRTTLNQLSPTGSGWNITVPNPVVGKLRLSSHMRLFGPLRVHGVLCQALPDLLRLRGAQPQLAVLQQKPGTTTRNTTSHQSSITVTPKCYRSVPNPLPPPNQEAASILVLDPLAPDQLGSLYGLVYLRAMQKSFKSPSNQHTRPNANSSLAGLHAPNPGTLCDSSRRLFHLFRKNSDSRASTVSRSKMHQTHFEFPLGTPIRNTFGFHRI</sequence>
<dbReference type="AlphaFoldDB" id="A0AA40IAM2"/>
<accession>A0AA40IAM2</accession>
<organism evidence="2 3">
    <name type="scientific">Cnephaeus nilssonii</name>
    <name type="common">Northern bat</name>
    <name type="synonym">Eptesicus nilssonii</name>
    <dbReference type="NCBI Taxonomy" id="3371016"/>
    <lineage>
        <taxon>Eukaryota</taxon>
        <taxon>Metazoa</taxon>
        <taxon>Chordata</taxon>
        <taxon>Craniata</taxon>
        <taxon>Vertebrata</taxon>
        <taxon>Euteleostomi</taxon>
        <taxon>Mammalia</taxon>
        <taxon>Eutheria</taxon>
        <taxon>Laurasiatheria</taxon>
        <taxon>Chiroptera</taxon>
        <taxon>Yangochiroptera</taxon>
        <taxon>Vespertilionidae</taxon>
        <taxon>Cnephaeus</taxon>
    </lineage>
</organism>
<evidence type="ECO:0000313" key="3">
    <source>
        <dbReference type="Proteomes" id="UP001177744"/>
    </source>
</evidence>
<evidence type="ECO:0000256" key="1">
    <source>
        <dbReference type="SAM" id="MobiDB-lite"/>
    </source>
</evidence>
<protein>
    <submittedName>
        <fullName evidence="2">Uncharacterized protein</fullName>
    </submittedName>
</protein>
<comment type="caution">
    <text evidence="2">The sequence shown here is derived from an EMBL/GenBank/DDBJ whole genome shotgun (WGS) entry which is preliminary data.</text>
</comment>
<evidence type="ECO:0000313" key="2">
    <source>
        <dbReference type="EMBL" id="KAK1346159.1"/>
    </source>
</evidence>
<dbReference type="Proteomes" id="UP001177744">
    <property type="component" value="Unassembled WGS sequence"/>
</dbReference>
<dbReference type="EMBL" id="JAULJE010000001">
    <property type="protein sequence ID" value="KAK1346159.1"/>
    <property type="molecule type" value="Genomic_DNA"/>
</dbReference>
<keyword evidence="3" id="KW-1185">Reference proteome</keyword>
<gene>
    <name evidence="2" type="ORF">QTO34_000012</name>
</gene>
<feature type="region of interest" description="Disordered" evidence="1">
    <location>
        <begin position="275"/>
        <end position="296"/>
    </location>
</feature>
<proteinExistence type="predicted"/>